<reference evidence="7 8" key="1">
    <citation type="submission" date="2015-12" db="EMBL/GenBank/DDBJ databases">
        <title>Genome sequence of the marine Rhodobacteraceae strain O3.65, Candidatus Tritonibacter horizontis.</title>
        <authorList>
            <person name="Poehlein A."/>
            <person name="Giebel H.A."/>
            <person name="Voget S."/>
            <person name="Brinkhoff T."/>
        </authorList>
    </citation>
    <scope>NUCLEOTIDE SEQUENCE [LARGE SCALE GENOMIC DNA]</scope>
    <source>
        <strain evidence="7 8">O3.65</strain>
    </source>
</reference>
<dbReference type="InterPro" id="IPR036249">
    <property type="entry name" value="Thioredoxin-like_sf"/>
</dbReference>
<evidence type="ECO:0000313" key="7">
    <source>
        <dbReference type="EMBL" id="KUP93652.1"/>
    </source>
</evidence>
<keyword evidence="8" id="KW-1185">Reference proteome</keyword>
<dbReference type="OrthoDB" id="9780147at2"/>
<evidence type="ECO:0000256" key="1">
    <source>
        <dbReference type="ARBA" id="ARBA00022729"/>
    </source>
</evidence>
<proteinExistence type="predicted"/>
<keyword evidence="4" id="KW-0676">Redox-active center</keyword>
<evidence type="ECO:0000259" key="6">
    <source>
        <dbReference type="PROSITE" id="PS51352"/>
    </source>
</evidence>
<dbReference type="AlphaFoldDB" id="A0A132BZZ8"/>
<evidence type="ECO:0000256" key="5">
    <source>
        <dbReference type="SAM" id="SignalP"/>
    </source>
</evidence>
<name>A0A132BZZ8_9RHOB</name>
<dbReference type="Pfam" id="PF01323">
    <property type="entry name" value="DSBA"/>
    <property type="match status" value="1"/>
</dbReference>
<dbReference type="InterPro" id="IPR001853">
    <property type="entry name" value="DSBA-like_thioredoxin_dom"/>
</dbReference>
<comment type="caution">
    <text evidence="7">The sequence shown here is derived from an EMBL/GenBank/DDBJ whole genome shotgun (WGS) entry which is preliminary data.</text>
</comment>
<evidence type="ECO:0000256" key="4">
    <source>
        <dbReference type="ARBA" id="ARBA00023284"/>
    </source>
</evidence>
<keyword evidence="1 5" id="KW-0732">Signal</keyword>
<keyword evidence="2" id="KW-0560">Oxidoreductase</keyword>
<keyword evidence="3" id="KW-1015">Disulfide bond</keyword>
<dbReference type="Proteomes" id="UP000068382">
    <property type="component" value="Unassembled WGS sequence"/>
</dbReference>
<evidence type="ECO:0000256" key="3">
    <source>
        <dbReference type="ARBA" id="ARBA00023157"/>
    </source>
</evidence>
<dbReference type="GeneID" id="28252700"/>
<dbReference type="InterPro" id="IPR013766">
    <property type="entry name" value="Thioredoxin_domain"/>
</dbReference>
<dbReference type="PATRIC" id="fig|1768241.3.peg.1573"/>
<evidence type="ECO:0000256" key="2">
    <source>
        <dbReference type="ARBA" id="ARBA00023002"/>
    </source>
</evidence>
<dbReference type="PANTHER" id="PTHR13887">
    <property type="entry name" value="GLUTATHIONE S-TRANSFERASE KAPPA"/>
    <property type="match status" value="1"/>
</dbReference>
<feature type="chain" id="PRO_5007288721" evidence="5">
    <location>
        <begin position="27"/>
        <end position="251"/>
    </location>
</feature>
<feature type="domain" description="Thioredoxin" evidence="6">
    <location>
        <begin position="79"/>
        <end position="249"/>
    </location>
</feature>
<sequence length="251" mass="27665">MILKTALRVFAVFLWALISTPTISLAQQSTPLDQVEQEAIKALILQTIRENPEVLMDTLLTFQEEAQAQAQAEQRAALQRVGDLLRADPNTGVMGNPEGDIVLVEFFDYNCPYCRRAAPVLFELIEENPDLRIIMREWPILGPDSELAARASLAATQQDKFEAFHEALMAQPRANTVMIRRAAEQAGLDYDQLQADMDAPEVDAHIAKSHDLARKLGISGTPTFMIGEALVPGLLEKADLQALISEAGDVD</sequence>
<dbReference type="PROSITE" id="PS51352">
    <property type="entry name" value="THIOREDOXIN_2"/>
    <property type="match status" value="1"/>
</dbReference>
<organism evidence="7 8">
    <name type="scientific">Tritonibacter horizontis</name>
    <dbReference type="NCBI Taxonomy" id="1768241"/>
    <lineage>
        <taxon>Bacteria</taxon>
        <taxon>Pseudomonadati</taxon>
        <taxon>Pseudomonadota</taxon>
        <taxon>Alphaproteobacteria</taxon>
        <taxon>Rhodobacterales</taxon>
        <taxon>Paracoccaceae</taxon>
        <taxon>Tritonibacter</taxon>
    </lineage>
</organism>
<dbReference type="Gene3D" id="3.40.30.10">
    <property type="entry name" value="Glutaredoxin"/>
    <property type="match status" value="1"/>
</dbReference>
<protein>
    <submittedName>
        <fullName evidence="7">Disulfide bond formation protein D</fullName>
    </submittedName>
</protein>
<evidence type="ECO:0000313" key="8">
    <source>
        <dbReference type="Proteomes" id="UP000068382"/>
    </source>
</evidence>
<feature type="signal peptide" evidence="5">
    <location>
        <begin position="1"/>
        <end position="26"/>
    </location>
</feature>
<dbReference type="GO" id="GO:0016491">
    <property type="term" value="F:oxidoreductase activity"/>
    <property type="evidence" value="ECO:0007669"/>
    <property type="project" value="UniProtKB-KW"/>
</dbReference>
<gene>
    <name evidence="7" type="primary">bdbD_3</name>
    <name evidence="7" type="ORF">TRIHO_14990</name>
</gene>
<dbReference type="CDD" id="cd03023">
    <property type="entry name" value="DsbA_Com1_like"/>
    <property type="match status" value="1"/>
</dbReference>
<dbReference type="PANTHER" id="PTHR13887:SF14">
    <property type="entry name" value="DISULFIDE BOND FORMATION PROTEIN D"/>
    <property type="match status" value="1"/>
</dbReference>
<dbReference type="EMBL" id="LPUY01000048">
    <property type="protein sequence ID" value="KUP93652.1"/>
    <property type="molecule type" value="Genomic_DNA"/>
</dbReference>
<dbReference type="RefSeq" id="WP_005613361.1">
    <property type="nucleotide sequence ID" value="NZ_LPUY01000048.1"/>
</dbReference>
<accession>A0A132BZZ8</accession>
<dbReference type="SUPFAM" id="SSF52833">
    <property type="entry name" value="Thioredoxin-like"/>
    <property type="match status" value="1"/>
</dbReference>